<feature type="domain" description="Bacterial Ig-like" evidence="4">
    <location>
        <begin position="180"/>
        <end position="240"/>
    </location>
</feature>
<feature type="compositionally biased region" description="Acidic residues" evidence="1">
    <location>
        <begin position="56"/>
        <end position="66"/>
    </location>
</feature>
<name>A0A3B0VTC6_9ZZZZ</name>
<feature type="domain" description="Bacterial Ig" evidence="3">
    <location>
        <begin position="261"/>
        <end position="321"/>
    </location>
</feature>
<sequence length="361" mass="37421">MIHHREKEEVRRFDIFKLIVLLILIALLLWFWLSPPAFVQGPDDSGDTAVATTTDTDGDEEMDEEVREPNVPELESPVLTNGLEAGSTPLNGSAMPGSTVRIMVDGQEMGTTEAAADGSWSFDLDLEAGSRTLSLETLDADGNVDTTADFPAFDVAAPAVSLDTPSLDDLAGDVLGGPLTLSGRGTPGSTVGVWIDGVEVGTVEVGADGNWSFDTDLAAGDHDVRLQAIDLDGNVANESEGFGFSLGALTLPAFDLPSFDFSAGDLDFSGVGTPGSTVELVANGEVVGTAVVADDGTWTLPANLDAGNYDLSLRMLDANGNLLAESEGRSVSIAAADDDAAEFVLPTFTAPIADIAGGDII</sequence>
<evidence type="ECO:0000313" key="5">
    <source>
        <dbReference type="EMBL" id="VAW41717.1"/>
    </source>
</evidence>
<gene>
    <name evidence="5" type="ORF">MNBD_CHLOROFLEXI01-188</name>
</gene>
<proteinExistence type="predicted"/>
<keyword evidence="2" id="KW-1133">Transmembrane helix</keyword>
<dbReference type="EMBL" id="UOEU01000854">
    <property type="protein sequence ID" value="VAW41717.1"/>
    <property type="molecule type" value="Genomic_DNA"/>
</dbReference>
<dbReference type="Gene3D" id="2.60.40.10">
    <property type="entry name" value="Immunoglobulins"/>
    <property type="match status" value="3"/>
</dbReference>
<protein>
    <recommendedName>
        <fullName evidence="6">Bacterial Ig-like domain-containing protein</fullName>
    </recommendedName>
</protein>
<feature type="region of interest" description="Disordered" evidence="1">
    <location>
        <begin position="42"/>
        <end position="77"/>
    </location>
</feature>
<feature type="transmembrane region" description="Helical" evidence="2">
    <location>
        <begin position="15"/>
        <end position="33"/>
    </location>
</feature>
<evidence type="ECO:0000259" key="3">
    <source>
        <dbReference type="Pfam" id="PF17936"/>
    </source>
</evidence>
<evidence type="ECO:0000256" key="2">
    <source>
        <dbReference type="SAM" id="Phobius"/>
    </source>
</evidence>
<dbReference type="Pfam" id="PF19077">
    <property type="entry name" value="Big_13"/>
    <property type="match status" value="1"/>
</dbReference>
<dbReference type="InterPro" id="IPR044016">
    <property type="entry name" value="Big_13"/>
</dbReference>
<evidence type="ECO:0008006" key="6">
    <source>
        <dbReference type="Google" id="ProtNLM"/>
    </source>
</evidence>
<dbReference type="InterPro" id="IPR013783">
    <property type="entry name" value="Ig-like_fold"/>
</dbReference>
<organism evidence="5">
    <name type="scientific">hydrothermal vent metagenome</name>
    <dbReference type="NCBI Taxonomy" id="652676"/>
    <lineage>
        <taxon>unclassified sequences</taxon>
        <taxon>metagenomes</taxon>
        <taxon>ecological metagenomes</taxon>
    </lineage>
</organism>
<reference evidence="5" key="1">
    <citation type="submission" date="2018-06" db="EMBL/GenBank/DDBJ databases">
        <authorList>
            <person name="Zhirakovskaya E."/>
        </authorList>
    </citation>
    <scope>NUCLEOTIDE SEQUENCE</scope>
</reference>
<feature type="domain" description="Bacterial Ig" evidence="3">
    <location>
        <begin position="83"/>
        <end position="154"/>
    </location>
</feature>
<dbReference type="InterPro" id="IPR041498">
    <property type="entry name" value="Big_6"/>
</dbReference>
<evidence type="ECO:0000256" key="1">
    <source>
        <dbReference type="SAM" id="MobiDB-lite"/>
    </source>
</evidence>
<dbReference type="AlphaFoldDB" id="A0A3B0VTC6"/>
<evidence type="ECO:0000259" key="4">
    <source>
        <dbReference type="Pfam" id="PF19077"/>
    </source>
</evidence>
<dbReference type="Pfam" id="PF17936">
    <property type="entry name" value="Big_6"/>
    <property type="match status" value="2"/>
</dbReference>
<dbReference type="NCBIfam" id="NF033510">
    <property type="entry name" value="Ca_tandemer"/>
    <property type="match status" value="3"/>
</dbReference>
<accession>A0A3B0VTC6</accession>
<keyword evidence="2" id="KW-0812">Transmembrane</keyword>
<keyword evidence="2" id="KW-0472">Membrane</keyword>
<feature type="non-terminal residue" evidence="5">
    <location>
        <position position="361"/>
    </location>
</feature>